<keyword evidence="6" id="KW-0325">Glycoprotein</keyword>
<dbReference type="STRING" id="1380566.A0A179FUW4"/>
<dbReference type="GO" id="GO:0098552">
    <property type="term" value="C:side of membrane"/>
    <property type="evidence" value="ECO:0007669"/>
    <property type="project" value="UniProtKB-KW"/>
</dbReference>
<feature type="chain" id="PRO_5012136256" evidence="16">
    <location>
        <begin position="20"/>
        <end position="447"/>
    </location>
</feature>
<keyword evidence="5" id="KW-0964">Secreted</keyword>
<feature type="transmembrane region" description="Helical" evidence="15">
    <location>
        <begin position="302"/>
        <end position="321"/>
    </location>
</feature>
<evidence type="ECO:0000256" key="1">
    <source>
        <dbReference type="ARBA" id="ARBA00004141"/>
    </source>
</evidence>
<evidence type="ECO:0000256" key="8">
    <source>
        <dbReference type="ARBA" id="ARBA00022729"/>
    </source>
</evidence>
<feature type="signal peptide" evidence="16">
    <location>
        <begin position="1"/>
        <end position="19"/>
    </location>
</feature>
<dbReference type="GO" id="GO:0046872">
    <property type="term" value="F:metal ion binding"/>
    <property type="evidence" value="ECO:0007669"/>
    <property type="project" value="UniProtKB-UniRule"/>
</dbReference>
<evidence type="ECO:0000313" key="18">
    <source>
        <dbReference type="EMBL" id="OAQ68863.2"/>
    </source>
</evidence>
<comment type="similarity">
    <text evidence="13">Belongs to the SAT4 family.</text>
</comment>
<protein>
    <submittedName>
        <fullName evidence="18">Extracellular membrane protein, CFEM domain-containing protein</fullName>
    </submittedName>
</protein>
<evidence type="ECO:0000256" key="5">
    <source>
        <dbReference type="ARBA" id="ARBA00022525"/>
    </source>
</evidence>
<keyword evidence="14" id="KW-0349">Heme</keyword>
<comment type="subcellular location">
    <subcellularLocation>
        <location evidence="2">Membrane</location>
        <topology evidence="2">Lipid-anchor</topology>
        <topology evidence="2">GPI-anchor</topology>
    </subcellularLocation>
    <subcellularLocation>
        <location evidence="1">Membrane</location>
        <topology evidence="1">Multi-pass membrane protein</topology>
    </subcellularLocation>
    <subcellularLocation>
        <location evidence="3">Secreted</location>
    </subcellularLocation>
</comment>
<dbReference type="InterPro" id="IPR008427">
    <property type="entry name" value="Extracellular_membr_CFEM_dom"/>
</dbReference>
<evidence type="ECO:0000256" key="3">
    <source>
        <dbReference type="ARBA" id="ARBA00004613"/>
    </source>
</evidence>
<dbReference type="GO" id="GO:0005576">
    <property type="term" value="C:extracellular region"/>
    <property type="evidence" value="ECO:0007669"/>
    <property type="project" value="UniProtKB-SubCell"/>
</dbReference>
<dbReference type="Pfam" id="PF20684">
    <property type="entry name" value="Fung_rhodopsin"/>
    <property type="match status" value="1"/>
</dbReference>
<evidence type="ECO:0000256" key="13">
    <source>
        <dbReference type="ARBA" id="ARBA00038359"/>
    </source>
</evidence>
<comment type="caution">
    <text evidence="18">The sequence shown here is derived from an EMBL/GenBank/DDBJ whole genome shotgun (WGS) entry which is preliminary data.</text>
</comment>
<keyword evidence="19" id="KW-1185">Reference proteome</keyword>
<evidence type="ECO:0000256" key="16">
    <source>
        <dbReference type="SAM" id="SignalP"/>
    </source>
</evidence>
<keyword evidence="11 14" id="KW-1015">Disulfide bond</keyword>
<dbReference type="EMBL" id="LSBJ02000003">
    <property type="protein sequence ID" value="OAQ68863.2"/>
    <property type="molecule type" value="Genomic_DNA"/>
</dbReference>
<evidence type="ECO:0000256" key="10">
    <source>
        <dbReference type="ARBA" id="ARBA00023136"/>
    </source>
</evidence>
<feature type="domain" description="CFEM" evidence="17">
    <location>
        <begin position="11"/>
        <end position="118"/>
    </location>
</feature>
<dbReference type="Proteomes" id="UP000078397">
    <property type="component" value="Unassembled WGS sequence"/>
</dbReference>
<gene>
    <name evidence="18" type="ORF">VFPPC_15887</name>
</gene>
<organism evidence="18 19">
    <name type="scientific">Pochonia chlamydosporia 170</name>
    <dbReference type="NCBI Taxonomy" id="1380566"/>
    <lineage>
        <taxon>Eukaryota</taxon>
        <taxon>Fungi</taxon>
        <taxon>Dikarya</taxon>
        <taxon>Ascomycota</taxon>
        <taxon>Pezizomycotina</taxon>
        <taxon>Sordariomycetes</taxon>
        <taxon>Hypocreomycetidae</taxon>
        <taxon>Hypocreales</taxon>
        <taxon>Clavicipitaceae</taxon>
        <taxon>Pochonia</taxon>
    </lineage>
</organism>
<keyword evidence="9 15" id="KW-1133">Transmembrane helix</keyword>
<feature type="disulfide bond" evidence="14">
    <location>
        <begin position="39"/>
        <end position="79"/>
    </location>
</feature>
<evidence type="ECO:0000256" key="14">
    <source>
        <dbReference type="PROSITE-ProRule" id="PRU01356"/>
    </source>
</evidence>
<reference evidence="18 19" key="1">
    <citation type="journal article" date="2016" name="PLoS Pathog.">
        <title>Biosynthesis of antibiotic leucinostatins in bio-control fungus Purpureocillium lilacinum and their inhibition on phytophthora revealed by genome mining.</title>
        <authorList>
            <person name="Wang G."/>
            <person name="Liu Z."/>
            <person name="Lin R."/>
            <person name="Li E."/>
            <person name="Mao Z."/>
            <person name="Ling J."/>
            <person name="Yang Y."/>
            <person name="Yin W.B."/>
            <person name="Xie B."/>
        </authorList>
    </citation>
    <scope>NUCLEOTIDE SEQUENCE [LARGE SCALE GENOMIC DNA]</scope>
    <source>
        <strain evidence="18">170</strain>
    </source>
</reference>
<feature type="transmembrane region" description="Helical" evidence="15">
    <location>
        <begin position="106"/>
        <end position="127"/>
    </location>
</feature>
<keyword evidence="10 15" id="KW-0472">Membrane</keyword>
<keyword evidence="14" id="KW-0408">Iron</keyword>
<keyword evidence="8 16" id="KW-0732">Signal</keyword>
<dbReference type="OrthoDB" id="2496787at2759"/>
<keyword evidence="6" id="KW-0336">GPI-anchor</keyword>
<dbReference type="InterPro" id="IPR049326">
    <property type="entry name" value="Rhodopsin_dom_fungi"/>
</dbReference>
<feature type="transmembrane region" description="Helical" evidence="15">
    <location>
        <begin position="221"/>
        <end position="250"/>
    </location>
</feature>
<evidence type="ECO:0000259" key="17">
    <source>
        <dbReference type="PROSITE" id="PS52012"/>
    </source>
</evidence>
<feature type="binding site" description="axial binding residue" evidence="14">
    <location>
        <position position="57"/>
    </location>
    <ligand>
        <name>heme</name>
        <dbReference type="ChEBI" id="CHEBI:30413"/>
    </ligand>
    <ligandPart>
        <name>Fe</name>
        <dbReference type="ChEBI" id="CHEBI:18248"/>
    </ligandPart>
</feature>
<dbReference type="Pfam" id="PF05730">
    <property type="entry name" value="CFEM"/>
    <property type="match status" value="1"/>
</dbReference>
<feature type="transmembrane region" description="Helical" evidence="15">
    <location>
        <begin position="270"/>
        <end position="290"/>
    </location>
</feature>
<keyword evidence="12" id="KW-0449">Lipoprotein</keyword>
<sequence length="447" mass="48891">MHFTWVLLALLASISLAESEGSSKSSPSATEVLQQLPKCAQNCLATAVVKSRCQPTDVQCICDSEGVNEATTKCVQLSCTVPEALVTKNITSKACNLPIRDKGPQYIAASVALGSITIFLVLLRLVFKQFFSATKSLSLDDQVLIAALAIRVTCTALNVAGVGAHGLGKDVWTLPPGELPKFLEYLYILEVLYLAEVSLIKLVLSLFYLQIFPGPIIRKLLYGTIVCNILYGVVLCTTAIFQCTPVSYFWTQYTELDTTGRCININAFGWSNATISVALDIWMIGIPLSQIPKLQLQWVKKVGVAIMFLLGSFVTIVSILRLQSLVTWANSTNPTYEEWDIVYWSTIEVNVGMICACLPTMRLILVRIFPRVLGGTTKDNTDALGSKAVEVHVSRSNRVSIKEIGLSDFGASLGRTWTRIVRWSSLSAGNLDMIIAGDDNDTKVSRC</sequence>
<keyword evidence="14" id="KW-0479">Metal-binding</keyword>
<dbReference type="PANTHER" id="PTHR33048:SF143">
    <property type="entry name" value="EXTRACELLULAR MEMBRANE PROTEIN CFEM DOMAIN-CONTAINING PROTEIN-RELATED"/>
    <property type="match status" value="1"/>
</dbReference>
<dbReference type="InterPro" id="IPR052337">
    <property type="entry name" value="SAT4-like"/>
</dbReference>
<evidence type="ECO:0000256" key="4">
    <source>
        <dbReference type="ARBA" id="ARBA00010031"/>
    </source>
</evidence>
<keyword evidence="7 15" id="KW-0812">Transmembrane</keyword>
<feature type="disulfide bond" evidence="14">
    <location>
        <begin position="62"/>
        <end position="95"/>
    </location>
</feature>
<evidence type="ECO:0000256" key="7">
    <source>
        <dbReference type="ARBA" id="ARBA00022692"/>
    </source>
</evidence>
<feature type="disulfide bond" evidence="14">
    <location>
        <begin position="53"/>
        <end position="60"/>
    </location>
</feature>
<dbReference type="SMART" id="SM00747">
    <property type="entry name" value="CFEM"/>
    <property type="match status" value="1"/>
</dbReference>
<evidence type="ECO:0000256" key="12">
    <source>
        <dbReference type="ARBA" id="ARBA00023288"/>
    </source>
</evidence>
<evidence type="ECO:0000256" key="9">
    <source>
        <dbReference type="ARBA" id="ARBA00022989"/>
    </source>
</evidence>
<feature type="transmembrane region" description="Helical" evidence="15">
    <location>
        <begin position="341"/>
        <end position="361"/>
    </location>
</feature>
<feature type="disulfide bond" evidence="14">
    <location>
        <begin position="43"/>
        <end position="74"/>
    </location>
</feature>
<dbReference type="AlphaFoldDB" id="A0A179FUW4"/>
<proteinExistence type="inferred from homology"/>
<evidence type="ECO:0000256" key="2">
    <source>
        <dbReference type="ARBA" id="ARBA00004589"/>
    </source>
</evidence>
<evidence type="ECO:0000256" key="6">
    <source>
        <dbReference type="ARBA" id="ARBA00022622"/>
    </source>
</evidence>
<evidence type="ECO:0000313" key="19">
    <source>
        <dbReference type="Proteomes" id="UP000078397"/>
    </source>
</evidence>
<accession>A0A179FUW4</accession>
<name>A0A179FUW4_METCM</name>
<dbReference type="PROSITE" id="PS52012">
    <property type="entry name" value="CFEM"/>
    <property type="match status" value="1"/>
</dbReference>
<comment type="similarity">
    <text evidence="4">Belongs to the RBT5 family.</text>
</comment>
<dbReference type="PANTHER" id="PTHR33048">
    <property type="entry name" value="PTH11-LIKE INTEGRAL MEMBRANE PROTEIN (AFU_ORTHOLOGUE AFUA_5G11245)"/>
    <property type="match status" value="1"/>
</dbReference>
<feature type="transmembrane region" description="Helical" evidence="15">
    <location>
        <begin position="143"/>
        <end position="165"/>
    </location>
</feature>
<evidence type="ECO:0000256" key="11">
    <source>
        <dbReference type="ARBA" id="ARBA00023157"/>
    </source>
</evidence>
<evidence type="ECO:0000256" key="15">
    <source>
        <dbReference type="SAM" id="Phobius"/>
    </source>
</evidence>
<feature type="transmembrane region" description="Helical" evidence="15">
    <location>
        <begin position="185"/>
        <end position="209"/>
    </location>
</feature>
<dbReference type="GeneID" id="28857634"/>
<dbReference type="RefSeq" id="XP_022284514.1">
    <property type="nucleotide sequence ID" value="XM_022428986.1"/>
</dbReference>
<dbReference type="KEGG" id="pchm:VFPPC_15887"/>